<name>A0A6S7KKH4_PARCT</name>
<dbReference type="OrthoDB" id="10064043at2759"/>
<comment type="caution">
    <text evidence="1">The sequence shown here is derived from an EMBL/GenBank/DDBJ whole genome shotgun (WGS) entry which is preliminary data.</text>
</comment>
<dbReference type="EMBL" id="CACRXK020032190">
    <property type="protein sequence ID" value="CAB4043364.1"/>
    <property type="molecule type" value="Genomic_DNA"/>
</dbReference>
<proteinExistence type="predicted"/>
<gene>
    <name evidence="1" type="ORF">PACLA_8A064213</name>
</gene>
<evidence type="ECO:0000313" key="2">
    <source>
        <dbReference type="Proteomes" id="UP001152795"/>
    </source>
</evidence>
<dbReference type="AlphaFoldDB" id="A0A6S7KKH4"/>
<organism evidence="1 2">
    <name type="scientific">Paramuricea clavata</name>
    <name type="common">Red gorgonian</name>
    <name type="synonym">Violescent sea-whip</name>
    <dbReference type="NCBI Taxonomy" id="317549"/>
    <lineage>
        <taxon>Eukaryota</taxon>
        <taxon>Metazoa</taxon>
        <taxon>Cnidaria</taxon>
        <taxon>Anthozoa</taxon>
        <taxon>Octocorallia</taxon>
        <taxon>Malacalcyonacea</taxon>
        <taxon>Plexauridae</taxon>
        <taxon>Paramuricea</taxon>
    </lineage>
</organism>
<evidence type="ECO:0000313" key="1">
    <source>
        <dbReference type="EMBL" id="CAB4043364.1"/>
    </source>
</evidence>
<dbReference type="Proteomes" id="UP001152795">
    <property type="component" value="Unassembled WGS sequence"/>
</dbReference>
<keyword evidence="2" id="KW-1185">Reference proteome</keyword>
<reference evidence="1" key="1">
    <citation type="submission" date="2020-04" db="EMBL/GenBank/DDBJ databases">
        <authorList>
            <person name="Alioto T."/>
            <person name="Alioto T."/>
            <person name="Gomez Garrido J."/>
        </authorList>
    </citation>
    <scope>NUCLEOTIDE SEQUENCE</scope>
    <source>
        <strain evidence="1">A484AB</strain>
    </source>
</reference>
<accession>A0A6S7KKH4</accession>
<feature type="non-terminal residue" evidence="1">
    <location>
        <position position="1"/>
    </location>
</feature>
<sequence length="472" mass="54126">MRWYVQRCLWPCKTNSTFLLDTDCLANAEDVKADDNGKFRHNGEKIDFVELSEGQVRQIKEKPDTLERGQYKLSRTYWVHSSNSDFKRRLTELEDHSGDKSPVVILQYQFSGDPTDITVEQHKNAKKIPKPFYVTAKSTRDKISQKAQTALGPSSIYDELYEDGGGILDKTASCTVPRSVSQVKYERGKLRKQHSKDELAELIEKCKQSQGSFVHSLQVGPDIRVVLATKSQLEDLVKFCCDPESFSILGVDVTYNIGHFYVTTTTYNHLMLVTRETGTSPTFPGPMMMHTKESSEDFHYFGSTLKEQNHEVLLQYDDSRKVVFVDKFSDIVNKARECFELNKGNVLIVQKYDEEWSEYIDCNSFAQINTGDKLKIILNQTCRSDDGQDTSLNDSTKRDLPKEKVRQVFKGQKKIKLSTKGEMILEPLQEQDIVNLQAQTEHESIQRGQIYQRPEHLLKPYEKAINAASEEL</sequence>
<protein>
    <submittedName>
        <fullName evidence="1">Uncharacterized protein</fullName>
    </submittedName>
</protein>